<keyword evidence="3" id="KW-1185">Reference proteome</keyword>
<evidence type="ECO:0000259" key="1">
    <source>
        <dbReference type="Pfam" id="PF00485"/>
    </source>
</evidence>
<feature type="domain" description="Phosphoribulokinase/uridine kinase" evidence="1">
    <location>
        <begin position="36"/>
        <end position="211"/>
    </location>
</feature>
<sequence>MEHKVKELVNRIIVDHHLKEHVLNNVNSTSTHNRFMIAVFGTPGSSKTTTSEIMKNCFINNHSIPTQIVPMDGFHYYRKELDAMENPQYAHSRRGAPFTFNDKAFEELLKKVKYHSTEIVKAPSFDHHVGDPIEDDIVVDVSHRVIIVEGNYLATWNNIRPLFDVFIYIYTASKEEAMERVVRRHMSTGNTEELARQRVEFNDGPNADQIISDFNKIQYDHELNHTSITCPPKLYTLLSEHEDQFAIK</sequence>
<reference evidence="2 3" key="1">
    <citation type="journal article" date="2018" name="BMC Genomics">
        <title>The genome of Naegleria lovaniensis, the basis for a comparative approach to unravel pathogenicity factors of the human pathogenic amoeba N. fowleri.</title>
        <authorList>
            <person name="Liechti N."/>
            <person name="Schurch N."/>
            <person name="Bruggmann R."/>
            <person name="Wittwer M."/>
        </authorList>
    </citation>
    <scope>NUCLEOTIDE SEQUENCE [LARGE SCALE GENOMIC DNA]</scope>
    <source>
        <strain evidence="2 3">ATCC 30569</strain>
    </source>
</reference>
<dbReference type="GeneID" id="68095111"/>
<evidence type="ECO:0000313" key="3">
    <source>
        <dbReference type="Proteomes" id="UP000816034"/>
    </source>
</evidence>
<dbReference type="RefSeq" id="XP_044550202.1">
    <property type="nucleotide sequence ID" value="XM_044692097.1"/>
</dbReference>
<accession>A0AA88GNV7</accession>
<evidence type="ECO:0000313" key="2">
    <source>
        <dbReference type="EMBL" id="KAG2386210.1"/>
    </source>
</evidence>
<dbReference type="GO" id="GO:0005524">
    <property type="term" value="F:ATP binding"/>
    <property type="evidence" value="ECO:0007669"/>
    <property type="project" value="InterPro"/>
</dbReference>
<dbReference type="GO" id="GO:0016301">
    <property type="term" value="F:kinase activity"/>
    <property type="evidence" value="ECO:0007669"/>
    <property type="project" value="InterPro"/>
</dbReference>
<organism evidence="2 3">
    <name type="scientific">Naegleria lovaniensis</name>
    <name type="common">Amoeba</name>
    <dbReference type="NCBI Taxonomy" id="51637"/>
    <lineage>
        <taxon>Eukaryota</taxon>
        <taxon>Discoba</taxon>
        <taxon>Heterolobosea</taxon>
        <taxon>Tetramitia</taxon>
        <taxon>Eutetramitia</taxon>
        <taxon>Vahlkampfiidae</taxon>
        <taxon>Naegleria</taxon>
    </lineage>
</organism>
<dbReference type="InterPro" id="IPR027417">
    <property type="entry name" value="P-loop_NTPase"/>
</dbReference>
<dbReference type="SUPFAM" id="SSF52540">
    <property type="entry name" value="P-loop containing nucleoside triphosphate hydrolases"/>
    <property type="match status" value="1"/>
</dbReference>
<dbReference type="Gene3D" id="3.40.50.300">
    <property type="entry name" value="P-loop containing nucleotide triphosphate hydrolases"/>
    <property type="match status" value="1"/>
</dbReference>
<proteinExistence type="predicted"/>
<dbReference type="PANTHER" id="PTHR10285">
    <property type="entry name" value="URIDINE KINASE"/>
    <property type="match status" value="1"/>
</dbReference>
<dbReference type="AlphaFoldDB" id="A0AA88GNV7"/>
<name>A0AA88GNV7_NAELO</name>
<comment type="caution">
    <text evidence="2">The sequence shown here is derived from an EMBL/GenBank/DDBJ whole genome shotgun (WGS) entry which is preliminary data.</text>
</comment>
<dbReference type="InterPro" id="IPR006083">
    <property type="entry name" value="PRK/URK"/>
</dbReference>
<dbReference type="Proteomes" id="UP000816034">
    <property type="component" value="Unassembled WGS sequence"/>
</dbReference>
<gene>
    <name evidence="2" type="ORF">C9374_002656</name>
</gene>
<protein>
    <recommendedName>
        <fullName evidence="1">Phosphoribulokinase/uridine kinase domain-containing protein</fullName>
    </recommendedName>
</protein>
<dbReference type="EMBL" id="PYSW02000016">
    <property type="protein sequence ID" value="KAG2386210.1"/>
    <property type="molecule type" value="Genomic_DNA"/>
</dbReference>
<dbReference type="Pfam" id="PF00485">
    <property type="entry name" value="PRK"/>
    <property type="match status" value="1"/>
</dbReference>